<feature type="compositionally biased region" description="Basic and acidic residues" evidence="1">
    <location>
        <begin position="41"/>
        <end position="63"/>
    </location>
</feature>
<dbReference type="Proteomes" id="UP000466024">
    <property type="component" value="Unassembled WGS sequence"/>
</dbReference>
<keyword evidence="3" id="KW-1185">Reference proteome</keyword>
<name>A0A640W979_9GAMM</name>
<sequence length="621" mass="69195">MTQPTGIESSLASRNVFLGVDRVEEFGRALEDALGKTGQSRGDEKTSSPTNRGDDKDEQKIPIDEIGDILGGGGMGSDTPVVDGLIFDDKVSLERDTRRNADDEESDKAEDQNVVRNALEELLESDPEFAEAFDEAIENGVRVNFRLNGDDSRASIVNGDVLQIDIPSDADVKSSLKEVFNEDSNWDVQPPGEGPGFDEVMADDDMSGEEFVDDMERLGIFSFSGEHGDKIRKDVIYMYDNSGFMKETMRSTLEDTNGEKKFNFSTIGQGGGTVSSPFDDYSTTLNAHDAYEGVRTEDYESKDNLGNVSLMAHEIMHSFLGIGDKPTIGIGGAVVQQELQTKPGGGRVTYDEEHKGAPIDIHEGFDAKSYIDEVRGGGLDDLSMDELLDEVDGVSVGLALIKDDDEFDDKLNSLVETIREGVDVEDRTTLYMEGDLAERYKQLLDYNLTNGDYDNWQELHNDTKEQLMDRLGNFGDEADVFAGYLKRHDGGEQLKELSYDAWRSDNHLVPRDDFIQGEEDFDHNLNGIVKTIVDGVDVDDRKTLYMEGDLADRYKGLLEYNLVNGDYDSYEDLSEFTKKQLKDRIGNFDDEADVFNGYLKRHGGNEQIDDLAKQVWNESGI</sequence>
<proteinExistence type="predicted"/>
<gene>
    <name evidence="2" type="ORF">F0A16_17190</name>
</gene>
<dbReference type="RefSeq" id="WP_149436598.1">
    <property type="nucleotide sequence ID" value="NZ_VTPX01000011.1"/>
</dbReference>
<organism evidence="2 3">
    <name type="scientific">Salinicola corii</name>
    <dbReference type="NCBI Taxonomy" id="2606937"/>
    <lineage>
        <taxon>Bacteria</taxon>
        <taxon>Pseudomonadati</taxon>
        <taxon>Pseudomonadota</taxon>
        <taxon>Gammaproteobacteria</taxon>
        <taxon>Oceanospirillales</taxon>
        <taxon>Halomonadaceae</taxon>
        <taxon>Salinicola</taxon>
    </lineage>
</organism>
<evidence type="ECO:0000256" key="1">
    <source>
        <dbReference type="SAM" id="MobiDB-lite"/>
    </source>
</evidence>
<protein>
    <submittedName>
        <fullName evidence="2">Uncharacterized protein</fullName>
    </submittedName>
</protein>
<dbReference type="AlphaFoldDB" id="A0A640W979"/>
<feature type="region of interest" description="Disordered" evidence="1">
    <location>
        <begin position="31"/>
        <end position="75"/>
    </location>
</feature>
<reference evidence="2 3" key="1">
    <citation type="submission" date="2019-08" db="EMBL/GenBank/DDBJ databases">
        <title>Bioinformatics analysis of the strain L3 and L5.</title>
        <authorList>
            <person name="Li X."/>
        </authorList>
    </citation>
    <scope>NUCLEOTIDE SEQUENCE [LARGE SCALE GENOMIC DNA]</scope>
    <source>
        <strain evidence="2 3">L3</strain>
    </source>
</reference>
<evidence type="ECO:0000313" key="3">
    <source>
        <dbReference type="Proteomes" id="UP000466024"/>
    </source>
</evidence>
<comment type="caution">
    <text evidence="2">The sequence shown here is derived from an EMBL/GenBank/DDBJ whole genome shotgun (WGS) entry which is preliminary data.</text>
</comment>
<dbReference type="EMBL" id="VTPX01000011">
    <property type="protein sequence ID" value="KAA0016457.1"/>
    <property type="molecule type" value="Genomic_DNA"/>
</dbReference>
<evidence type="ECO:0000313" key="2">
    <source>
        <dbReference type="EMBL" id="KAA0016457.1"/>
    </source>
</evidence>
<accession>A0A640W979</accession>